<evidence type="ECO:0000256" key="1">
    <source>
        <dbReference type="SAM" id="MobiDB-lite"/>
    </source>
</evidence>
<feature type="domain" description="DUF4136" evidence="3">
    <location>
        <begin position="24"/>
        <end position="184"/>
    </location>
</feature>
<gene>
    <name evidence="4" type="ORF">BXT89_16670</name>
</gene>
<evidence type="ECO:0000313" key="4">
    <source>
        <dbReference type="EMBL" id="ONM42696.1"/>
    </source>
</evidence>
<dbReference type="AlphaFoldDB" id="A0A1S8DD02"/>
<evidence type="ECO:0000259" key="3">
    <source>
        <dbReference type="Pfam" id="PF13590"/>
    </source>
</evidence>
<dbReference type="InterPro" id="IPR025411">
    <property type="entry name" value="DUF4136"/>
</dbReference>
<feature type="region of interest" description="Disordered" evidence="1">
    <location>
        <begin position="151"/>
        <end position="174"/>
    </location>
</feature>
<feature type="chain" id="PRO_5010534444" description="DUF4136 domain-containing protein" evidence="2">
    <location>
        <begin position="17"/>
        <end position="185"/>
    </location>
</feature>
<dbReference type="Proteomes" id="UP000242847">
    <property type="component" value="Unassembled WGS sequence"/>
</dbReference>
<dbReference type="EMBL" id="MUBC01000052">
    <property type="protein sequence ID" value="ONM42696.1"/>
    <property type="molecule type" value="Genomic_DNA"/>
</dbReference>
<dbReference type="Gene3D" id="3.30.160.670">
    <property type="match status" value="1"/>
</dbReference>
<comment type="caution">
    <text evidence="4">The sequence shown here is derived from an EMBL/GenBank/DDBJ whole genome shotgun (WGS) entry which is preliminary data.</text>
</comment>
<dbReference type="OrthoDB" id="7019059at2"/>
<evidence type="ECO:0000256" key="2">
    <source>
        <dbReference type="SAM" id="SignalP"/>
    </source>
</evidence>
<proteinExistence type="predicted"/>
<name>A0A1S8DD02_9GAMM</name>
<sequence length="185" mass="20577">MRLHHVFLLPCVLALAACQTTIKPDYDTSYDFSTSQTWQWAEPKVTFTPADDPRLSSDLTAERVKQAVADGLDARGLSPVLEGQTADLSVKTYVVVENREENVSTSFGGYWGWGGGFWGGPSIQTYPSDYKEITLQIDLLDPASGRLLWRGSESERLSSSPQTPAKRDEQARRMTGRVLEAFPPY</sequence>
<keyword evidence="2" id="KW-0732">Signal</keyword>
<reference evidence="4 5" key="1">
    <citation type="submission" date="2017-01" db="EMBL/GenBank/DDBJ databases">
        <title>Draft genome sequence of Pseudomonas pachastrellae type strain CCUG 46540T from a deep sea.</title>
        <authorList>
            <person name="Gomila M."/>
            <person name="Mulet M."/>
            <person name="Lalucat J."/>
            <person name="Garcia-Valdes E."/>
        </authorList>
    </citation>
    <scope>NUCLEOTIDE SEQUENCE [LARGE SCALE GENOMIC DNA]</scope>
    <source>
        <strain evidence="4 5">CCUG 46540</strain>
    </source>
</reference>
<dbReference type="Pfam" id="PF13590">
    <property type="entry name" value="DUF4136"/>
    <property type="match status" value="1"/>
</dbReference>
<protein>
    <recommendedName>
        <fullName evidence="3">DUF4136 domain-containing protein</fullName>
    </recommendedName>
</protein>
<accession>A0A1S8DD02</accession>
<dbReference type="STRING" id="254161.SAMN05216256_11125"/>
<organism evidence="4 5">
    <name type="scientific">Halopseudomonas pachastrellae</name>
    <dbReference type="NCBI Taxonomy" id="254161"/>
    <lineage>
        <taxon>Bacteria</taxon>
        <taxon>Pseudomonadati</taxon>
        <taxon>Pseudomonadota</taxon>
        <taxon>Gammaproteobacteria</taxon>
        <taxon>Pseudomonadales</taxon>
        <taxon>Pseudomonadaceae</taxon>
        <taxon>Halopseudomonas</taxon>
    </lineage>
</organism>
<feature type="signal peptide" evidence="2">
    <location>
        <begin position="1"/>
        <end position="16"/>
    </location>
</feature>
<keyword evidence="5" id="KW-1185">Reference proteome</keyword>
<evidence type="ECO:0000313" key="5">
    <source>
        <dbReference type="Proteomes" id="UP000242847"/>
    </source>
</evidence>
<dbReference type="RefSeq" id="WP_083728896.1">
    <property type="nucleotide sequence ID" value="NZ_FOUD01000011.1"/>
</dbReference>
<dbReference type="PROSITE" id="PS51257">
    <property type="entry name" value="PROKAR_LIPOPROTEIN"/>
    <property type="match status" value="1"/>
</dbReference>